<reference evidence="5" key="1">
    <citation type="submission" date="2022-11" db="UniProtKB">
        <authorList>
            <consortium name="WormBaseParasite"/>
        </authorList>
    </citation>
    <scope>IDENTIFICATION</scope>
</reference>
<dbReference type="GO" id="GO:0005739">
    <property type="term" value="C:mitochondrion"/>
    <property type="evidence" value="ECO:0007669"/>
    <property type="project" value="TreeGrafter"/>
</dbReference>
<dbReference type="Gene3D" id="3.40.50.720">
    <property type="entry name" value="NAD(P)-binding Rossmann-like Domain"/>
    <property type="match status" value="1"/>
</dbReference>
<dbReference type="WBParaSite" id="nRc.2.0.1.t37421-RA">
    <property type="protein sequence ID" value="nRc.2.0.1.t37421-RA"/>
    <property type="gene ID" value="nRc.2.0.1.g37421"/>
</dbReference>
<dbReference type="OMA" id="VHAIANM"/>
<dbReference type="InterPro" id="IPR036291">
    <property type="entry name" value="NAD(P)-bd_dom_sf"/>
</dbReference>
<protein>
    <submittedName>
        <fullName evidence="5">Saccharopine dehydrogenase NADP binding domain-containing protein</fullName>
    </submittedName>
</protein>
<dbReference type="InterPro" id="IPR005097">
    <property type="entry name" value="Sacchrp_dh_NADP-bd"/>
</dbReference>
<feature type="domain" description="Saccharopine dehydrogenase NADP binding" evidence="3">
    <location>
        <begin position="219"/>
        <end position="332"/>
    </location>
</feature>
<dbReference type="PANTHER" id="PTHR12286">
    <property type="entry name" value="SACCHAROPINE DEHYDROGENASE-LIKE OXIDOREDUCTASE"/>
    <property type="match status" value="1"/>
</dbReference>
<dbReference type="SUPFAM" id="SSF51735">
    <property type="entry name" value="NAD(P)-binding Rossmann-fold domains"/>
    <property type="match status" value="1"/>
</dbReference>
<dbReference type="PANTHER" id="PTHR12286:SF5">
    <property type="entry name" value="SACCHAROPINE DEHYDROGENASE-LIKE OXIDOREDUCTASE"/>
    <property type="match status" value="1"/>
</dbReference>
<dbReference type="InterPro" id="IPR051276">
    <property type="entry name" value="Saccharopine_DH-like_oxidrdct"/>
</dbReference>
<keyword evidence="2" id="KW-0472">Membrane</keyword>
<sequence>MGITLDFGLTIVTSKQSSIWAWQSYPHSEAGLCDKPGDSRIPSSTNGYFTLRPLIISNLAANRETRIHSLAEPCEKRCFIQAYVHKLKRKPCVDETPTGRRLTGISPHKDAEFSRQEAGISKTRGSSAVTSVTSDHSIIYCIENHGNCRNASSEGLKAQNFLGVWRRVTMSIPFDYFYLSRTRLQIVSNCTKYIWCCVHNSERIFQSYENMASKIYDFVVFGAAGFAGYHVALTMAKNCGSHSWAVAGRNIEKLDSILKKISIHTENENVRNIDKIEADCQNIDSLRNMASKAKVLLNCVGPYRFFGEPVVKACIDNGASYVDISGEPIFLERVALLYDELAKNQNCYIISACGFDSIPCEMGVSFVRKNFHGTLNSVEVYHQVSAPNGVTINFGTLKSAIYGVANEHELKDIRKSLSLKNHKSQPKLKPKVPLRGNLFYNPDIKAWCLPFLGADNSVLRRSMTYEYENNDKRPIQTQVYMSFSNVLTCLAFIFFGAVFMVLCKFRFGRYLFENYPQYMTFGLFTKNGPSDLQLKTTTFKTTIMGKGWANRNLKADENLDTEPEDKITCVVKGGELGYVATSAMMVASALTLLDDKEKLPKPGVLTPASAFSETNLVETLNKMGVTFESL</sequence>
<keyword evidence="2" id="KW-0812">Transmembrane</keyword>
<evidence type="ECO:0000256" key="2">
    <source>
        <dbReference type="SAM" id="Phobius"/>
    </source>
</evidence>
<organism evidence="4 5">
    <name type="scientific">Romanomermis culicivorax</name>
    <name type="common">Nematode worm</name>
    <dbReference type="NCBI Taxonomy" id="13658"/>
    <lineage>
        <taxon>Eukaryota</taxon>
        <taxon>Metazoa</taxon>
        <taxon>Ecdysozoa</taxon>
        <taxon>Nematoda</taxon>
        <taxon>Enoplea</taxon>
        <taxon>Dorylaimia</taxon>
        <taxon>Mermithida</taxon>
        <taxon>Mermithoidea</taxon>
        <taxon>Mermithidae</taxon>
        <taxon>Romanomermis</taxon>
    </lineage>
</organism>
<name>A0A915KHF8_ROMCU</name>
<dbReference type="Pfam" id="PF03435">
    <property type="entry name" value="Sacchrp_dh_NADP"/>
    <property type="match status" value="1"/>
</dbReference>
<keyword evidence="4" id="KW-1185">Reference proteome</keyword>
<evidence type="ECO:0000259" key="3">
    <source>
        <dbReference type="Pfam" id="PF03435"/>
    </source>
</evidence>
<dbReference type="Proteomes" id="UP000887565">
    <property type="component" value="Unplaced"/>
</dbReference>
<dbReference type="GO" id="GO:0009247">
    <property type="term" value="P:glycolipid biosynthetic process"/>
    <property type="evidence" value="ECO:0007669"/>
    <property type="project" value="TreeGrafter"/>
</dbReference>
<keyword evidence="2" id="KW-1133">Transmembrane helix</keyword>
<dbReference type="AlphaFoldDB" id="A0A915KHF8"/>
<dbReference type="GO" id="GO:0005886">
    <property type="term" value="C:plasma membrane"/>
    <property type="evidence" value="ECO:0007669"/>
    <property type="project" value="TreeGrafter"/>
</dbReference>
<proteinExistence type="inferred from homology"/>
<evidence type="ECO:0000313" key="5">
    <source>
        <dbReference type="WBParaSite" id="nRc.2.0.1.t37421-RA"/>
    </source>
</evidence>
<evidence type="ECO:0000313" key="4">
    <source>
        <dbReference type="Proteomes" id="UP000887565"/>
    </source>
</evidence>
<evidence type="ECO:0000256" key="1">
    <source>
        <dbReference type="ARBA" id="ARBA00038048"/>
    </source>
</evidence>
<feature type="transmembrane region" description="Helical" evidence="2">
    <location>
        <begin position="479"/>
        <end position="502"/>
    </location>
</feature>
<dbReference type="GO" id="GO:0005811">
    <property type="term" value="C:lipid droplet"/>
    <property type="evidence" value="ECO:0007669"/>
    <property type="project" value="TreeGrafter"/>
</dbReference>
<accession>A0A915KHF8</accession>
<comment type="similarity">
    <text evidence="1">Belongs to the saccharopine dehydrogenase family.</text>
</comment>
<dbReference type="FunFam" id="3.40.50.720:FF:000178">
    <property type="entry name" value="Saccharopine dehydrogenase-like oxidoreductase"/>
    <property type="match status" value="1"/>
</dbReference>